<sequence>MKFYRSLSLLLLAILIQNTSATLKLKIVPINGKQLKAKAAPPPPPPPVASAIEPEDDIATVEDSPEVDNRVDTTSARKGEISDDLDNPVEDPATNVEEITDNADSDDPNSADFDILVNEYTREILRKTMTTTLAAFKDERVRSTLVNIVRNANQMFRDPNTEKVVAIALDNFQVSRPVDFRKKLIVVHKQTMANRLHL</sequence>
<reference evidence="4" key="1">
    <citation type="submission" date="2025-08" db="UniProtKB">
        <authorList>
            <consortium name="RefSeq"/>
        </authorList>
    </citation>
    <scope>IDENTIFICATION</scope>
</reference>
<dbReference type="KEGG" id="dci:103506434"/>
<evidence type="ECO:0000256" key="2">
    <source>
        <dbReference type="SAM" id="SignalP"/>
    </source>
</evidence>
<dbReference type="AlphaFoldDB" id="A0A1S3CW40"/>
<dbReference type="RefSeq" id="XP_008469045.1">
    <property type="nucleotide sequence ID" value="XM_008470823.2"/>
</dbReference>
<feature type="region of interest" description="Disordered" evidence="1">
    <location>
        <begin position="35"/>
        <end position="92"/>
    </location>
</feature>
<keyword evidence="3" id="KW-1185">Reference proteome</keyword>
<feature type="signal peptide" evidence="2">
    <location>
        <begin position="1"/>
        <end position="21"/>
    </location>
</feature>
<dbReference type="GeneID" id="103506434"/>
<evidence type="ECO:0000313" key="4">
    <source>
        <dbReference type="RefSeq" id="XP_008469045.1"/>
    </source>
</evidence>
<accession>A0A1S3CW40</accession>
<organism evidence="3 4">
    <name type="scientific">Diaphorina citri</name>
    <name type="common">Asian citrus psyllid</name>
    <dbReference type="NCBI Taxonomy" id="121845"/>
    <lineage>
        <taxon>Eukaryota</taxon>
        <taxon>Metazoa</taxon>
        <taxon>Ecdysozoa</taxon>
        <taxon>Arthropoda</taxon>
        <taxon>Hexapoda</taxon>
        <taxon>Insecta</taxon>
        <taxon>Pterygota</taxon>
        <taxon>Neoptera</taxon>
        <taxon>Paraneoptera</taxon>
        <taxon>Hemiptera</taxon>
        <taxon>Sternorrhyncha</taxon>
        <taxon>Psylloidea</taxon>
        <taxon>Psyllidae</taxon>
        <taxon>Diaphorininae</taxon>
        <taxon>Diaphorina</taxon>
    </lineage>
</organism>
<name>A0A1S3CW40_DIACI</name>
<evidence type="ECO:0000313" key="3">
    <source>
        <dbReference type="Proteomes" id="UP000079169"/>
    </source>
</evidence>
<protein>
    <submittedName>
        <fullName evidence="4">Uncharacterized protein LOC103506434</fullName>
    </submittedName>
</protein>
<dbReference type="Proteomes" id="UP000079169">
    <property type="component" value="Unplaced"/>
</dbReference>
<gene>
    <name evidence="4" type="primary">LOC103506434</name>
</gene>
<feature type="compositionally biased region" description="Basic and acidic residues" evidence="1">
    <location>
        <begin position="67"/>
        <end position="81"/>
    </location>
</feature>
<feature type="compositionally biased region" description="Acidic residues" evidence="1">
    <location>
        <begin position="53"/>
        <end position="66"/>
    </location>
</feature>
<proteinExistence type="predicted"/>
<evidence type="ECO:0000256" key="1">
    <source>
        <dbReference type="SAM" id="MobiDB-lite"/>
    </source>
</evidence>
<feature type="chain" id="PRO_5010215423" evidence="2">
    <location>
        <begin position="22"/>
        <end position="198"/>
    </location>
</feature>
<dbReference type="PaxDb" id="121845-A0A1S3CW40"/>
<keyword evidence="2" id="KW-0732">Signal</keyword>